<gene>
    <name evidence="2" type="ORF">FNW02_28805</name>
</gene>
<dbReference type="EMBL" id="VJXY01000046">
    <property type="protein sequence ID" value="MBD6619710.1"/>
    <property type="molecule type" value="Genomic_DNA"/>
</dbReference>
<dbReference type="AlphaFoldDB" id="A0AA40VU13"/>
<dbReference type="Proteomes" id="UP001165986">
    <property type="component" value="Unassembled WGS sequence"/>
</dbReference>
<organism evidence="2 3">
    <name type="scientific">Komarekiella delphini-convector SJRDD-AB1</name>
    <dbReference type="NCBI Taxonomy" id="2593771"/>
    <lineage>
        <taxon>Bacteria</taxon>
        <taxon>Bacillati</taxon>
        <taxon>Cyanobacteriota</taxon>
        <taxon>Cyanophyceae</taxon>
        <taxon>Nostocales</taxon>
        <taxon>Nostocaceae</taxon>
        <taxon>Komarekiella</taxon>
        <taxon>Komarekiella delphini-convector</taxon>
    </lineage>
</organism>
<keyword evidence="1" id="KW-0812">Transmembrane</keyword>
<proteinExistence type="predicted"/>
<keyword evidence="1" id="KW-1133">Transmembrane helix</keyword>
<evidence type="ECO:0000313" key="3">
    <source>
        <dbReference type="Proteomes" id="UP001165986"/>
    </source>
</evidence>
<feature type="transmembrane region" description="Helical" evidence="1">
    <location>
        <begin position="163"/>
        <end position="183"/>
    </location>
</feature>
<sequence length="192" mass="21570">MLMFPPDQLDELLTNSDASTGINQDTARYLQHIESRLYADIQIRKRFDSGLLFLTCQVGSASLSWLLFNLQVTLIIIQVASFTLAMMPGLVDLSESFSFELSSERWELKHVRPMQTLTKLSIGVAVGWTSTKRISEEIYNTHEAIKSTYTEIKTAEGLSGFQLPSMSLVLAAVLLLFSLLAVFNMRKKDVDV</sequence>
<evidence type="ECO:0000256" key="1">
    <source>
        <dbReference type="SAM" id="Phobius"/>
    </source>
</evidence>
<keyword evidence="1" id="KW-0472">Membrane</keyword>
<keyword evidence="3" id="KW-1185">Reference proteome</keyword>
<comment type="caution">
    <text evidence="2">The sequence shown here is derived from an EMBL/GenBank/DDBJ whole genome shotgun (WGS) entry which is preliminary data.</text>
</comment>
<evidence type="ECO:0000313" key="2">
    <source>
        <dbReference type="EMBL" id="MBD6619710.1"/>
    </source>
</evidence>
<reference evidence="2" key="1">
    <citation type="submission" date="2019-07" db="EMBL/GenBank/DDBJ databases">
        <title>Toxilogical consequences of a new and cryptic species of cyanobacteria (Komarekiella delphini-convector) recovered from the epidermis of a bottlenose dolphin and 1500 ft. in the air.</title>
        <authorList>
            <person name="Brown A.O."/>
            <person name="Dvorak P."/>
            <person name="Villanueva C.D."/>
            <person name="Foss A.J."/>
            <person name="Garvey A.D."/>
            <person name="Gibson Q.A."/>
            <person name="Johansen J.R."/>
            <person name="Casamatta D.A."/>
        </authorList>
    </citation>
    <scope>NUCLEOTIDE SEQUENCE</scope>
    <source>
        <strain evidence="2">SJRDD-AB1</strain>
    </source>
</reference>
<feature type="transmembrane region" description="Helical" evidence="1">
    <location>
        <begin position="74"/>
        <end position="93"/>
    </location>
</feature>
<accession>A0AA40VU13</accession>
<protein>
    <submittedName>
        <fullName evidence="2">Uncharacterized protein</fullName>
    </submittedName>
</protein>
<name>A0AA40VU13_9NOST</name>